<keyword evidence="1" id="KW-1133">Transmembrane helix</keyword>
<organism evidence="2 3">
    <name type="scientific">Sphingomonas sinipercae</name>
    <dbReference type="NCBI Taxonomy" id="2714944"/>
    <lineage>
        <taxon>Bacteria</taxon>
        <taxon>Pseudomonadati</taxon>
        <taxon>Pseudomonadota</taxon>
        <taxon>Alphaproteobacteria</taxon>
        <taxon>Sphingomonadales</taxon>
        <taxon>Sphingomonadaceae</taxon>
        <taxon>Sphingomonas</taxon>
    </lineage>
</organism>
<dbReference type="AlphaFoldDB" id="A0A6G7ZM63"/>
<protein>
    <submittedName>
        <fullName evidence="2">Uncharacterized protein</fullName>
    </submittedName>
</protein>
<evidence type="ECO:0000256" key="1">
    <source>
        <dbReference type="SAM" id="Phobius"/>
    </source>
</evidence>
<keyword evidence="1" id="KW-0812">Transmembrane</keyword>
<keyword evidence="1" id="KW-0472">Membrane</keyword>
<evidence type="ECO:0000313" key="2">
    <source>
        <dbReference type="EMBL" id="QIL02087.1"/>
    </source>
</evidence>
<feature type="transmembrane region" description="Helical" evidence="1">
    <location>
        <begin position="27"/>
        <end position="46"/>
    </location>
</feature>
<accession>A0A6G7ZM63</accession>
<reference evidence="2 3" key="1">
    <citation type="submission" date="2020-03" db="EMBL/GenBank/DDBJ databases">
        <title>Sphingomonas sp. nov., isolated from fish.</title>
        <authorList>
            <person name="Hyun D.-W."/>
            <person name="Bae J.-W."/>
        </authorList>
    </citation>
    <scope>NUCLEOTIDE SEQUENCE [LARGE SCALE GENOMIC DNA]</scope>
    <source>
        <strain evidence="2 3">HDW15C</strain>
    </source>
</reference>
<proteinExistence type="predicted"/>
<gene>
    <name evidence="2" type="ORF">G7078_04310</name>
</gene>
<feature type="transmembrane region" description="Helical" evidence="1">
    <location>
        <begin position="97"/>
        <end position="121"/>
    </location>
</feature>
<keyword evidence="3" id="KW-1185">Reference proteome</keyword>
<dbReference type="RefSeq" id="WP_166093357.1">
    <property type="nucleotide sequence ID" value="NZ_CP049871.1"/>
</dbReference>
<sequence length="127" mass="13495">MVVILTAPFVLLAMAQGKAGGLIWLMFPVVLFVPVLLASILLLAPFEATVERFGWNANILLPIFGGLLGGLVVAVAFKISKNPQVMTKLLNGDPAIVGATAGIILTGAVIAGLWRISLWALKWMDWA</sequence>
<evidence type="ECO:0000313" key="3">
    <source>
        <dbReference type="Proteomes" id="UP000502502"/>
    </source>
</evidence>
<dbReference type="EMBL" id="CP049871">
    <property type="protein sequence ID" value="QIL02087.1"/>
    <property type="molecule type" value="Genomic_DNA"/>
</dbReference>
<dbReference type="KEGG" id="ssin:G7078_04310"/>
<dbReference type="Proteomes" id="UP000502502">
    <property type="component" value="Chromosome"/>
</dbReference>
<feature type="transmembrane region" description="Helical" evidence="1">
    <location>
        <begin position="58"/>
        <end position="77"/>
    </location>
</feature>
<name>A0A6G7ZM63_9SPHN</name>